<dbReference type="EMBL" id="CAIJDP010000068">
    <property type="protein sequence ID" value="CAD0004140.1"/>
    <property type="molecule type" value="Genomic_DNA"/>
</dbReference>
<dbReference type="PROSITE" id="PS50902">
    <property type="entry name" value="FLAVODOXIN_LIKE"/>
    <property type="match status" value="1"/>
</dbReference>
<dbReference type="PROSITE" id="PS00201">
    <property type="entry name" value="FLAVODOXIN"/>
    <property type="match status" value="1"/>
</dbReference>
<gene>
    <name evidence="4" type="ORF">FLAT13_02062</name>
</gene>
<protein>
    <recommendedName>
        <fullName evidence="3">Flavodoxin-like domain-containing protein</fullName>
    </recommendedName>
</protein>
<dbReference type="InterPro" id="IPR008254">
    <property type="entry name" value="Flavodoxin/NO_synth"/>
</dbReference>
<name>A0A6V6YXC9_9FLAO</name>
<comment type="caution">
    <text evidence="4">The sequence shown here is derived from an EMBL/GenBank/DDBJ whole genome shotgun (WGS) entry which is preliminary data.</text>
</comment>
<dbReference type="InterPro" id="IPR029039">
    <property type="entry name" value="Flavoprotein-like_sf"/>
</dbReference>
<comment type="cofactor">
    <cofactor evidence="1">
        <name>FMN</name>
        <dbReference type="ChEBI" id="CHEBI:58210"/>
    </cofactor>
</comment>
<evidence type="ECO:0000313" key="5">
    <source>
        <dbReference type="Proteomes" id="UP000530060"/>
    </source>
</evidence>
<feature type="domain" description="Flavodoxin-like" evidence="3">
    <location>
        <begin position="4"/>
        <end position="113"/>
    </location>
</feature>
<dbReference type="GO" id="GO:0009055">
    <property type="term" value="F:electron transfer activity"/>
    <property type="evidence" value="ECO:0007669"/>
    <property type="project" value="InterPro"/>
</dbReference>
<feature type="region of interest" description="Disordered" evidence="2">
    <location>
        <begin position="82"/>
        <end position="113"/>
    </location>
</feature>
<evidence type="ECO:0000256" key="2">
    <source>
        <dbReference type="SAM" id="MobiDB-lite"/>
    </source>
</evidence>
<dbReference type="GO" id="GO:0010181">
    <property type="term" value="F:FMN binding"/>
    <property type="evidence" value="ECO:0007669"/>
    <property type="project" value="InterPro"/>
</dbReference>
<evidence type="ECO:0000313" key="4">
    <source>
        <dbReference type="EMBL" id="CAD0004140.1"/>
    </source>
</evidence>
<dbReference type="Gene3D" id="3.40.50.360">
    <property type="match status" value="1"/>
</dbReference>
<proteinExistence type="predicted"/>
<keyword evidence="5" id="KW-1185">Reference proteome</keyword>
<evidence type="ECO:0000259" key="3">
    <source>
        <dbReference type="PROSITE" id="PS50902"/>
    </source>
</evidence>
<evidence type="ECO:0000256" key="1">
    <source>
        <dbReference type="ARBA" id="ARBA00001917"/>
    </source>
</evidence>
<organism evidence="4 5">
    <name type="scientific">Flavobacterium salmonis</name>
    <dbReference type="NCBI Taxonomy" id="2654844"/>
    <lineage>
        <taxon>Bacteria</taxon>
        <taxon>Pseudomonadati</taxon>
        <taxon>Bacteroidota</taxon>
        <taxon>Flavobacteriia</taxon>
        <taxon>Flavobacteriales</taxon>
        <taxon>Flavobacteriaceae</taxon>
        <taxon>Flavobacterium</taxon>
    </lineage>
</organism>
<dbReference type="SUPFAM" id="SSF52218">
    <property type="entry name" value="Flavoproteins"/>
    <property type="match status" value="1"/>
</dbReference>
<sequence length="113" mass="12412">MKKITIIYFSGSGSTAKFAESIGKGVSSLEGATLNIISIDENDIIRGGYKNDLVINQLETSDAIIFGTPIIWRDAPHSLKPLPMQQLEAGHSKNGKIRSPQDLQYQEHQAETK</sequence>
<dbReference type="AlphaFoldDB" id="A0A6V6YXC9"/>
<accession>A0A6V6YXC9</accession>
<dbReference type="Proteomes" id="UP000530060">
    <property type="component" value="Unassembled WGS sequence"/>
</dbReference>
<dbReference type="InterPro" id="IPR001226">
    <property type="entry name" value="Flavodoxin_CS"/>
</dbReference>
<reference evidence="4 5" key="1">
    <citation type="submission" date="2020-06" db="EMBL/GenBank/DDBJ databases">
        <authorList>
            <person name="Criscuolo A."/>
        </authorList>
    </citation>
    <scope>NUCLEOTIDE SEQUENCE [LARGE SCALE GENOMIC DNA]</scope>
    <source>
        <strain evidence="5">CIP 111411</strain>
    </source>
</reference>